<dbReference type="PIRSF" id="PIRSF037489">
    <property type="entry name" value="UCP037489_NIF3_YqfO"/>
    <property type="match status" value="1"/>
</dbReference>
<dbReference type="AlphaFoldDB" id="A0A7L5DSJ9"/>
<dbReference type="Gene3D" id="3.40.1390.30">
    <property type="entry name" value="NIF3 (NGG1p interacting factor 3)-like"/>
    <property type="match status" value="1"/>
</dbReference>
<accession>A0A7L5DSJ9</accession>
<dbReference type="GO" id="GO:0046872">
    <property type="term" value="F:metal ion binding"/>
    <property type="evidence" value="ECO:0007669"/>
    <property type="project" value="UniProtKB-UniRule"/>
</dbReference>
<sequence>MQTIRHVTTFLETLAPLAYQESYDNAGLLVGDPDTAVTGILVTLDCVESVVDEAVAKGCNLIVAHHPIVFKGLKKLNGSNYVERTIIRAIKNDVAIYATHTNLDSVTGGVNFMIAEKLGLQNVRILAPKTQTLMKLATFVPLADTQRVLDALHEAGAGNIGNYSRASFRVEGTGAYQAGEAANPVLGEIGEYHREPEHRIEVIFPRHQQRSVLDALRREHPYEEIAYDLYALENADQTVGSGVVGELPESMSEQTWLAYLKEKMNLPLIRHTSLLGRPVQRVAVCGGAGGFLLNDAVRAGAEVFVTADYKYHEFFDADGRTIICDIGHYESEVFTKDLLVRHLAKKFVTFAVIFSETDTNPVRYYV</sequence>
<evidence type="ECO:0000256" key="4">
    <source>
        <dbReference type="ARBA" id="ARBA00022723"/>
    </source>
</evidence>
<feature type="binding site" evidence="6">
    <location>
        <position position="328"/>
    </location>
    <ligand>
        <name>a divalent metal cation</name>
        <dbReference type="ChEBI" id="CHEBI:60240"/>
        <label>1</label>
    </ligand>
</feature>
<dbReference type="RefSeq" id="WP_169553114.1">
    <property type="nucleotide sequence ID" value="NZ_CP051677.1"/>
</dbReference>
<evidence type="ECO:0000256" key="3">
    <source>
        <dbReference type="ARBA" id="ARBA00022112"/>
    </source>
</evidence>
<dbReference type="InterPro" id="IPR017221">
    <property type="entry name" value="DUF34/NIF3_bac"/>
</dbReference>
<dbReference type="NCBIfam" id="TIGR00486">
    <property type="entry name" value="YbgI_SA1388"/>
    <property type="match status" value="1"/>
</dbReference>
<dbReference type="InterPro" id="IPR015867">
    <property type="entry name" value="N-reg_PII/ATP_PRibTrfase_C"/>
</dbReference>
<feature type="binding site" evidence="6">
    <location>
        <position position="104"/>
    </location>
    <ligand>
        <name>a divalent metal cation</name>
        <dbReference type="ChEBI" id="CHEBI:60240"/>
        <label>1</label>
    </ligand>
</feature>
<gene>
    <name evidence="7" type="ORF">HH216_23720</name>
</gene>
<evidence type="ECO:0000256" key="2">
    <source>
        <dbReference type="ARBA" id="ARBA00011643"/>
    </source>
</evidence>
<dbReference type="PANTHER" id="PTHR13799:SF14">
    <property type="entry name" value="GTP CYCLOHYDROLASE 1 TYPE 2 HOMOLOG"/>
    <property type="match status" value="1"/>
</dbReference>
<dbReference type="PANTHER" id="PTHR13799">
    <property type="entry name" value="NGG1 INTERACTING FACTOR 3"/>
    <property type="match status" value="1"/>
</dbReference>
<keyword evidence="8" id="KW-1185">Reference proteome</keyword>
<comment type="similarity">
    <text evidence="1 5">Belongs to the GTP cyclohydrolase I type 2/NIF3 family.</text>
</comment>
<dbReference type="Gene3D" id="3.30.70.120">
    <property type="match status" value="1"/>
</dbReference>
<evidence type="ECO:0000256" key="1">
    <source>
        <dbReference type="ARBA" id="ARBA00006964"/>
    </source>
</evidence>
<protein>
    <recommendedName>
        <fullName evidence="3 5">GTP cyclohydrolase 1 type 2 homolog</fullName>
    </recommendedName>
</protein>
<evidence type="ECO:0000256" key="6">
    <source>
        <dbReference type="PIRSR" id="PIRSR602678-1"/>
    </source>
</evidence>
<dbReference type="Proteomes" id="UP000501128">
    <property type="component" value="Chromosome"/>
</dbReference>
<dbReference type="KEGG" id="srho:HH216_23720"/>
<dbReference type="Pfam" id="PF01784">
    <property type="entry name" value="DUF34_NIF3"/>
    <property type="match status" value="1"/>
</dbReference>
<organism evidence="7 8">
    <name type="scientific">Spirosoma rhododendri</name>
    <dbReference type="NCBI Taxonomy" id="2728024"/>
    <lineage>
        <taxon>Bacteria</taxon>
        <taxon>Pseudomonadati</taxon>
        <taxon>Bacteroidota</taxon>
        <taxon>Cytophagia</taxon>
        <taxon>Cytophagales</taxon>
        <taxon>Cytophagaceae</taxon>
        <taxon>Spirosoma</taxon>
    </lineage>
</organism>
<dbReference type="SUPFAM" id="SSF102705">
    <property type="entry name" value="NIF3 (NGG1p interacting factor 3)-like"/>
    <property type="match status" value="1"/>
</dbReference>
<keyword evidence="4 5" id="KW-0479">Metal-binding</keyword>
<proteinExistence type="inferred from homology"/>
<evidence type="ECO:0000313" key="8">
    <source>
        <dbReference type="Proteomes" id="UP000501128"/>
    </source>
</evidence>
<evidence type="ECO:0000313" key="7">
    <source>
        <dbReference type="EMBL" id="QJD81095.1"/>
    </source>
</evidence>
<dbReference type="InterPro" id="IPR002678">
    <property type="entry name" value="DUF34/NIF3"/>
</dbReference>
<feature type="binding site" evidence="6">
    <location>
        <position position="66"/>
    </location>
    <ligand>
        <name>a divalent metal cation</name>
        <dbReference type="ChEBI" id="CHEBI:60240"/>
        <label>1</label>
    </ligand>
</feature>
<comment type="subunit">
    <text evidence="2">Homohexamer.</text>
</comment>
<dbReference type="FunFam" id="3.40.1390.30:FF:000001">
    <property type="entry name" value="GTP cyclohydrolase 1 type 2"/>
    <property type="match status" value="1"/>
</dbReference>
<name>A0A7L5DSJ9_9BACT</name>
<dbReference type="GO" id="GO:0005737">
    <property type="term" value="C:cytoplasm"/>
    <property type="evidence" value="ECO:0007669"/>
    <property type="project" value="TreeGrafter"/>
</dbReference>
<feature type="binding site" evidence="6">
    <location>
        <position position="65"/>
    </location>
    <ligand>
        <name>a divalent metal cation</name>
        <dbReference type="ChEBI" id="CHEBI:60240"/>
        <label>1</label>
    </ligand>
</feature>
<dbReference type="InterPro" id="IPR036069">
    <property type="entry name" value="DUF34/NIF3_sf"/>
</dbReference>
<dbReference type="EMBL" id="CP051677">
    <property type="protein sequence ID" value="QJD81095.1"/>
    <property type="molecule type" value="Genomic_DNA"/>
</dbReference>
<evidence type="ECO:0000256" key="5">
    <source>
        <dbReference type="PIRNR" id="PIRNR037489"/>
    </source>
</evidence>
<reference evidence="7 8" key="1">
    <citation type="submission" date="2020-04" db="EMBL/GenBank/DDBJ databases">
        <title>Genome sequencing of novel species.</title>
        <authorList>
            <person name="Heo J."/>
            <person name="Kim S.-J."/>
            <person name="Kim J.-S."/>
            <person name="Hong S.-B."/>
            <person name="Kwon S.-W."/>
        </authorList>
    </citation>
    <scope>NUCLEOTIDE SEQUENCE [LARGE SCALE GENOMIC DNA]</scope>
    <source>
        <strain evidence="7 8">CJU-R4</strain>
    </source>
</reference>
<feature type="binding site" evidence="6">
    <location>
        <position position="332"/>
    </location>
    <ligand>
        <name>a divalent metal cation</name>
        <dbReference type="ChEBI" id="CHEBI:60240"/>
        <label>1</label>
    </ligand>
</feature>